<comment type="caution">
    <text evidence="2">The sequence shown here is derived from an EMBL/GenBank/DDBJ whole genome shotgun (WGS) entry which is preliminary data.</text>
</comment>
<dbReference type="EMBL" id="LXQA011235315">
    <property type="protein sequence ID" value="MCI90111.1"/>
    <property type="molecule type" value="Genomic_DNA"/>
</dbReference>
<organism evidence="2 3">
    <name type="scientific">Trifolium medium</name>
    <dbReference type="NCBI Taxonomy" id="97028"/>
    <lineage>
        <taxon>Eukaryota</taxon>
        <taxon>Viridiplantae</taxon>
        <taxon>Streptophyta</taxon>
        <taxon>Embryophyta</taxon>
        <taxon>Tracheophyta</taxon>
        <taxon>Spermatophyta</taxon>
        <taxon>Magnoliopsida</taxon>
        <taxon>eudicotyledons</taxon>
        <taxon>Gunneridae</taxon>
        <taxon>Pentapetalae</taxon>
        <taxon>rosids</taxon>
        <taxon>fabids</taxon>
        <taxon>Fabales</taxon>
        <taxon>Fabaceae</taxon>
        <taxon>Papilionoideae</taxon>
        <taxon>50 kb inversion clade</taxon>
        <taxon>NPAAA clade</taxon>
        <taxon>Hologalegina</taxon>
        <taxon>IRL clade</taxon>
        <taxon>Trifolieae</taxon>
        <taxon>Trifolium</taxon>
    </lineage>
</organism>
<keyword evidence="3" id="KW-1185">Reference proteome</keyword>
<feature type="transmembrane region" description="Helical" evidence="1">
    <location>
        <begin position="12"/>
        <end position="32"/>
    </location>
</feature>
<proteinExistence type="predicted"/>
<protein>
    <submittedName>
        <fullName evidence="2">Uncharacterized protein</fullName>
    </submittedName>
</protein>
<dbReference type="AlphaFoldDB" id="A0A392VT13"/>
<evidence type="ECO:0000313" key="3">
    <source>
        <dbReference type="Proteomes" id="UP000265520"/>
    </source>
</evidence>
<accession>A0A392VT13</accession>
<sequence>MDATAWLEQAFGFVFMLDLIPFYIAGVSDGIVMCRGRYMRLGDGNRRVLVEIRDAIRPLME</sequence>
<evidence type="ECO:0000256" key="1">
    <source>
        <dbReference type="SAM" id="Phobius"/>
    </source>
</evidence>
<evidence type="ECO:0000313" key="2">
    <source>
        <dbReference type="EMBL" id="MCI90111.1"/>
    </source>
</evidence>
<keyword evidence="1" id="KW-1133">Transmembrane helix</keyword>
<name>A0A392VT13_9FABA</name>
<keyword evidence="1" id="KW-0812">Transmembrane</keyword>
<keyword evidence="1" id="KW-0472">Membrane</keyword>
<reference evidence="2 3" key="1">
    <citation type="journal article" date="2018" name="Front. Plant Sci.">
        <title>Red Clover (Trifolium pratense) and Zigzag Clover (T. medium) - A Picture of Genomic Similarities and Differences.</title>
        <authorList>
            <person name="Dluhosova J."/>
            <person name="Istvanek J."/>
            <person name="Nedelnik J."/>
            <person name="Repkova J."/>
        </authorList>
    </citation>
    <scope>NUCLEOTIDE SEQUENCE [LARGE SCALE GENOMIC DNA]</scope>
    <source>
        <strain evidence="3">cv. 10/8</strain>
        <tissue evidence="2">Leaf</tissue>
    </source>
</reference>
<dbReference type="Proteomes" id="UP000265520">
    <property type="component" value="Unassembled WGS sequence"/>
</dbReference>